<feature type="compositionally biased region" description="Low complexity" evidence="1">
    <location>
        <begin position="66"/>
        <end position="83"/>
    </location>
</feature>
<keyword evidence="4" id="KW-1185">Reference proteome</keyword>
<feature type="compositionally biased region" description="Basic residues" evidence="1">
    <location>
        <begin position="551"/>
        <end position="560"/>
    </location>
</feature>
<dbReference type="EMBL" id="JBANMG010000006">
    <property type="protein sequence ID" value="KAK6952120.1"/>
    <property type="molecule type" value="Genomic_DNA"/>
</dbReference>
<feature type="compositionally biased region" description="Polar residues" evidence="1">
    <location>
        <begin position="27"/>
        <end position="52"/>
    </location>
</feature>
<dbReference type="PANTHER" id="PTHR47203">
    <property type="match status" value="1"/>
</dbReference>
<dbReference type="InterPro" id="IPR003265">
    <property type="entry name" value="HhH-GPD_domain"/>
</dbReference>
<name>A0AAX6MHI3_9PEZI</name>
<dbReference type="CDD" id="cd00056">
    <property type="entry name" value="ENDO3c"/>
    <property type="match status" value="1"/>
</dbReference>
<dbReference type="Gene3D" id="1.10.1670.10">
    <property type="entry name" value="Helix-hairpin-Helix base-excision DNA repair enzymes (C-terminal)"/>
    <property type="match status" value="1"/>
</dbReference>
<sequence>MSRSGSKARAAPVKGGWDVLPHGMGVSLTTKSQETQSPIPTTPAIESSSLSESKPAGELSSLVDLTPTTVATTSETVTSGAAENSLLAAPSTKLNATEDGATSQGTRRKTIIKIKVPKRVDIDEVPKTNKKITLKLKPVREECKKISNNAAVVKYIGRQLRLRKPNPVPQVPKIEGDNHEPAVLDHTAHEQRVKEVPKKRKRETTTNLDAADEGFDAENFSLKPGKTAIQAATTSEGHSKSIAKKTKDNPYGLMPAGESPFPEWRAPSNEQCEEVHSLLTEMHGEVKAPKLISAPSLEVMGCGEVPSVLDGLLRTLLSGATRIEHIDTTLVPLANKYGVSNEGVGKESINWNNVRLGTYSDLVDAIHRGGLANIKAKHIKGILDAVYQENVKRREACFETKADTLVKKATDEQNKDQETGQDDLSLEHLRGLAKHEILKELTKYPGIGVKTAACVILFCFQMPCIAVDTHVYRFSKWLGWVPKNANITDTFSHLEVHCPDHLKYGLHQLFIRHGQRCGKCSSSTVEGTADWGLLPECPLEGLLNRYDKKQSKAKPRPAKKIKQEDEGEDEKADQEEFTVES</sequence>
<protein>
    <recommendedName>
        <fullName evidence="2">HhH-GPD domain-containing protein</fullName>
    </recommendedName>
</protein>
<feature type="region of interest" description="Disordered" evidence="1">
    <location>
        <begin position="1"/>
        <end position="104"/>
    </location>
</feature>
<gene>
    <name evidence="3" type="ORF">Daesc_006652</name>
</gene>
<feature type="region of interest" description="Disordered" evidence="1">
    <location>
        <begin position="232"/>
        <end position="253"/>
    </location>
</feature>
<evidence type="ECO:0000256" key="1">
    <source>
        <dbReference type="SAM" id="MobiDB-lite"/>
    </source>
</evidence>
<organism evidence="3 4">
    <name type="scientific">Daldinia eschscholtzii</name>
    <dbReference type="NCBI Taxonomy" id="292717"/>
    <lineage>
        <taxon>Eukaryota</taxon>
        <taxon>Fungi</taxon>
        <taxon>Dikarya</taxon>
        <taxon>Ascomycota</taxon>
        <taxon>Pezizomycotina</taxon>
        <taxon>Sordariomycetes</taxon>
        <taxon>Xylariomycetidae</taxon>
        <taxon>Xylariales</taxon>
        <taxon>Hypoxylaceae</taxon>
        <taxon>Daldinia</taxon>
    </lineage>
</organism>
<comment type="caution">
    <text evidence="3">The sequence shown here is derived from an EMBL/GenBank/DDBJ whole genome shotgun (WGS) entry which is preliminary data.</text>
</comment>
<reference evidence="3 4" key="1">
    <citation type="journal article" date="2024" name="Front Chem Biol">
        <title>Unveiling the potential of Daldinia eschscholtzii MFLUCC 19-0629 through bioactivity and bioinformatics studies for enhanced sustainable agriculture production.</title>
        <authorList>
            <person name="Brooks S."/>
            <person name="Weaver J.A."/>
            <person name="Klomchit A."/>
            <person name="Alharthi S.A."/>
            <person name="Onlamun T."/>
            <person name="Nurani R."/>
            <person name="Vong T.K."/>
            <person name="Alberti F."/>
            <person name="Greco C."/>
        </authorList>
    </citation>
    <scope>NUCLEOTIDE SEQUENCE [LARGE SCALE GENOMIC DNA]</scope>
    <source>
        <strain evidence="3">MFLUCC 19-0629</strain>
    </source>
</reference>
<evidence type="ECO:0000313" key="3">
    <source>
        <dbReference type="EMBL" id="KAK6952120.1"/>
    </source>
</evidence>
<dbReference type="PANTHER" id="PTHR47203:SF1">
    <property type="entry name" value="HYPOTHETICAL BASE EXCISION DNA REPAIR PROTEIN (EUROFUNG)"/>
    <property type="match status" value="1"/>
</dbReference>
<proteinExistence type="predicted"/>
<evidence type="ECO:0000259" key="2">
    <source>
        <dbReference type="SMART" id="SM00478"/>
    </source>
</evidence>
<feature type="domain" description="HhH-GPD" evidence="2">
    <location>
        <begin position="317"/>
        <end position="516"/>
    </location>
</feature>
<dbReference type="Gene3D" id="1.10.340.30">
    <property type="entry name" value="Hypothetical protein, domain 2"/>
    <property type="match status" value="1"/>
</dbReference>
<dbReference type="SUPFAM" id="SSF48150">
    <property type="entry name" value="DNA-glycosylase"/>
    <property type="match status" value="1"/>
</dbReference>
<dbReference type="GO" id="GO:0000702">
    <property type="term" value="F:oxidized base lesion DNA N-glycosylase activity"/>
    <property type="evidence" value="ECO:0007669"/>
    <property type="project" value="UniProtKB-ARBA"/>
</dbReference>
<dbReference type="Proteomes" id="UP001369815">
    <property type="component" value="Unassembled WGS sequence"/>
</dbReference>
<evidence type="ECO:0000313" key="4">
    <source>
        <dbReference type="Proteomes" id="UP001369815"/>
    </source>
</evidence>
<dbReference type="AlphaFoldDB" id="A0AAX6MHI3"/>
<feature type="compositionally biased region" description="Acidic residues" evidence="1">
    <location>
        <begin position="565"/>
        <end position="581"/>
    </location>
</feature>
<dbReference type="InterPro" id="IPR023170">
    <property type="entry name" value="HhH_base_excis_C"/>
</dbReference>
<feature type="region of interest" description="Disordered" evidence="1">
    <location>
        <begin position="548"/>
        <end position="581"/>
    </location>
</feature>
<dbReference type="SMART" id="SM00478">
    <property type="entry name" value="ENDO3c"/>
    <property type="match status" value="1"/>
</dbReference>
<feature type="compositionally biased region" description="Polar residues" evidence="1">
    <location>
        <begin position="92"/>
        <end position="104"/>
    </location>
</feature>
<dbReference type="InterPro" id="IPR011257">
    <property type="entry name" value="DNA_glycosylase"/>
</dbReference>
<accession>A0AAX6MHI3</accession>
<dbReference type="GO" id="GO:0006285">
    <property type="term" value="P:base-excision repair, AP site formation"/>
    <property type="evidence" value="ECO:0007669"/>
    <property type="project" value="UniProtKB-ARBA"/>
</dbReference>